<gene>
    <name evidence="1" type="ORF">NDU88_004836</name>
</gene>
<evidence type="ECO:0000313" key="2">
    <source>
        <dbReference type="Proteomes" id="UP001066276"/>
    </source>
</evidence>
<dbReference type="Gene3D" id="1.20.5.340">
    <property type="match status" value="1"/>
</dbReference>
<dbReference type="EMBL" id="JANPWB010000003">
    <property type="protein sequence ID" value="KAJ1201020.1"/>
    <property type="molecule type" value="Genomic_DNA"/>
</dbReference>
<organism evidence="1 2">
    <name type="scientific">Pleurodeles waltl</name>
    <name type="common">Iberian ribbed newt</name>
    <dbReference type="NCBI Taxonomy" id="8319"/>
    <lineage>
        <taxon>Eukaryota</taxon>
        <taxon>Metazoa</taxon>
        <taxon>Chordata</taxon>
        <taxon>Craniata</taxon>
        <taxon>Vertebrata</taxon>
        <taxon>Euteleostomi</taxon>
        <taxon>Amphibia</taxon>
        <taxon>Batrachia</taxon>
        <taxon>Caudata</taxon>
        <taxon>Salamandroidea</taxon>
        <taxon>Salamandridae</taxon>
        <taxon>Pleurodelinae</taxon>
        <taxon>Pleurodeles</taxon>
    </lineage>
</organism>
<dbReference type="Proteomes" id="UP001066276">
    <property type="component" value="Chromosome 2_1"/>
</dbReference>
<sequence>MSRNKQACSALGNTLVNYTTSTHWAIKMGHDEEPTRAELLADIRSSREALEGKIKSVAIKVNLLHTDLRKVSDKVGLVEGSISELQMEVSVLRKQVAAATSKYGALEARMEDAEGWSHRNNV</sequence>
<name>A0AAV7VHD7_PLEWA</name>
<protein>
    <submittedName>
        <fullName evidence="1">Uncharacterized protein</fullName>
    </submittedName>
</protein>
<reference evidence="1" key="1">
    <citation type="journal article" date="2022" name="bioRxiv">
        <title>Sequencing and chromosome-scale assembly of the giantPleurodeles waltlgenome.</title>
        <authorList>
            <person name="Brown T."/>
            <person name="Elewa A."/>
            <person name="Iarovenko S."/>
            <person name="Subramanian E."/>
            <person name="Araus A.J."/>
            <person name="Petzold A."/>
            <person name="Susuki M."/>
            <person name="Suzuki K.-i.T."/>
            <person name="Hayashi T."/>
            <person name="Toyoda A."/>
            <person name="Oliveira C."/>
            <person name="Osipova E."/>
            <person name="Leigh N.D."/>
            <person name="Simon A."/>
            <person name="Yun M.H."/>
        </authorList>
    </citation>
    <scope>NUCLEOTIDE SEQUENCE</scope>
    <source>
        <strain evidence="1">20211129_DDA</strain>
        <tissue evidence="1">Liver</tissue>
    </source>
</reference>
<dbReference type="AlphaFoldDB" id="A0AAV7VHD7"/>
<proteinExistence type="predicted"/>
<keyword evidence="2" id="KW-1185">Reference proteome</keyword>
<comment type="caution">
    <text evidence="1">The sequence shown here is derived from an EMBL/GenBank/DDBJ whole genome shotgun (WGS) entry which is preliminary data.</text>
</comment>
<accession>A0AAV7VHD7</accession>
<evidence type="ECO:0000313" key="1">
    <source>
        <dbReference type="EMBL" id="KAJ1201020.1"/>
    </source>
</evidence>